<organism evidence="3 4">
    <name type="scientific">Oedothorax gibbosus</name>
    <dbReference type="NCBI Taxonomy" id="931172"/>
    <lineage>
        <taxon>Eukaryota</taxon>
        <taxon>Metazoa</taxon>
        <taxon>Ecdysozoa</taxon>
        <taxon>Arthropoda</taxon>
        <taxon>Chelicerata</taxon>
        <taxon>Arachnida</taxon>
        <taxon>Araneae</taxon>
        <taxon>Araneomorphae</taxon>
        <taxon>Entelegynae</taxon>
        <taxon>Araneoidea</taxon>
        <taxon>Linyphiidae</taxon>
        <taxon>Erigoninae</taxon>
        <taxon>Oedothorax</taxon>
    </lineage>
</organism>
<proteinExistence type="predicted"/>
<feature type="region of interest" description="Disordered" evidence="2">
    <location>
        <begin position="1"/>
        <end position="35"/>
    </location>
</feature>
<evidence type="ECO:0000313" key="4">
    <source>
        <dbReference type="Proteomes" id="UP000827092"/>
    </source>
</evidence>
<evidence type="ECO:0000313" key="3">
    <source>
        <dbReference type="EMBL" id="KAG8191916.1"/>
    </source>
</evidence>
<feature type="coiled-coil region" evidence="1">
    <location>
        <begin position="174"/>
        <end position="247"/>
    </location>
</feature>
<sequence length="252" mass="28786">MTEVELGLAVEKPFERASDESDIPDMSQPVDKGNSISVNNFEITSMSTSQASDIFSGPINSSGPSRLSLFRDSRFKPYSERDRQRLEEQNSRRAILAQKELLRCGLSLSPSCVPHFDDYRSDVGEVENIIGSKRRRDISISSCEDLNLNSPEDEEKPFLLISTDVAEKYAGKSNLDLVKEYMEAEDKLEELDNKINSTRLNNMLIRKTSWFDVEAEMEKIRVFRKEIEKLTEENNHLLVENQKLNSILSDPD</sequence>
<dbReference type="AlphaFoldDB" id="A0AAV6V6S0"/>
<evidence type="ECO:0000256" key="1">
    <source>
        <dbReference type="SAM" id="Coils"/>
    </source>
</evidence>
<keyword evidence="4" id="KW-1185">Reference proteome</keyword>
<keyword evidence="1" id="KW-0175">Coiled coil</keyword>
<dbReference type="Proteomes" id="UP000827092">
    <property type="component" value="Unassembled WGS sequence"/>
</dbReference>
<dbReference type="Gene3D" id="6.10.250.2910">
    <property type="match status" value="1"/>
</dbReference>
<accession>A0AAV6V6S0</accession>
<protein>
    <submittedName>
        <fullName evidence="3">Uncharacterized protein</fullName>
    </submittedName>
</protein>
<evidence type="ECO:0000256" key="2">
    <source>
        <dbReference type="SAM" id="MobiDB-lite"/>
    </source>
</evidence>
<gene>
    <name evidence="3" type="ORF">JTE90_007716</name>
</gene>
<comment type="caution">
    <text evidence="3">The sequence shown here is derived from an EMBL/GenBank/DDBJ whole genome shotgun (WGS) entry which is preliminary data.</text>
</comment>
<name>A0AAV6V6S0_9ARAC</name>
<dbReference type="EMBL" id="JAFNEN010000149">
    <property type="protein sequence ID" value="KAG8191916.1"/>
    <property type="molecule type" value="Genomic_DNA"/>
</dbReference>
<reference evidence="3 4" key="1">
    <citation type="journal article" date="2022" name="Nat. Ecol. Evol.">
        <title>A masculinizing supergene underlies an exaggerated male reproductive morph in a spider.</title>
        <authorList>
            <person name="Hendrickx F."/>
            <person name="De Corte Z."/>
            <person name="Sonet G."/>
            <person name="Van Belleghem S.M."/>
            <person name="Kostlbacher S."/>
            <person name="Vangestel C."/>
        </authorList>
    </citation>
    <scope>NUCLEOTIDE SEQUENCE [LARGE SCALE GENOMIC DNA]</scope>
    <source>
        <strain evidence="3">W744_W776</strain>
    </source>
</reference>